<dbReference type="Proteomes" id="UP000243723">
    <property type="component" value="Unassembled WGS sequence"/>
</dbReference>
<evidence type="ECO:0000256" key="1">
    <source>
        <dbReference type="SAM" id="SignalP"/>
    </source>
</evidence>
<dbReference type="AlphaFoldDB" id="A0A2P7ZE25"/>
<dbReference type="OrthoDB" id="3770142at2759"/>
<proteinExistence type="predicted"/>
<reference evidence="2 3" key="1">
    <citation type="submission" date="2017-05" db="EMBL/GenBank/DDBJ databases">
        <title>Draft genome sequence of Elsinoe australis.</title>
        <authorList>
            <person name="Cheng Q."/>
        </authorList>
    </citation>
    <scope>NUCLEOTIDE SEQUENCE [LARGE SCALE GENOMIC DNA]</scope>
    <source>
        <strain evidence="2 3">NL1</strain>
    </source>
</reference>
<evidence type="ECO:0000313" key="2">
    <source>
        <dbReference type="EMBL" id="PSK46462.1"/>
    </source>
</evidence>
<keyword evidence="1" id="KW-0732">Signal</keyword>
<name>A0A2P7ZE25_9PEZI</name>
<protein>
    <submittedName>
        <fullName evidence="2">Uncharacterized protein</fullName>
    </submittedName>
</protein>
<keyword evidence="3" id="KW-1185">Reference proteome</keyword>
<accession>A0A2P7ZE25</accession>
<sequence>MQFSNLLVLFAASLFSKTAADFDIYFEMSLSASPTGDETDGTEITIFNGPPDCDTANSAAPLPIFGDASTARAARCIGCDGPDYANMPITELEVNGGDWGHFTLYESGGWQITPADGGPLRGTCVRDNGDDYDCTTGLVNVHGQRIFVCTSDITGVPS</sequence>
<feature type="chain" id="PRO_5015194284" evidence="1">
    <location>
        <begin position="21"/>
        <end position="158"/>
    </location>
</feature>
<comment type="caution">
    <text evidence="2">The sequence shown here is derived from an EMBL/GenBank/DDBJ whole genome shotgun (WGS) entry which is preliminary data.</text>
</comment>
<evidence type="ECO:0000313" key="3">
    <source>
        <dbReference type="Proteomes" id="UP000243723"/>
    </source>
</evidence>
<organism evidence="2 3">
    <name type="scientific">Elsinoe australis</name>
    <dbReference type="NCBI Taxonomy" id="40998"/>
    <lineage>
        <taxon>Eukaryota</taxon>
        <taxon>Fungi</taxon>
        <taxon>Dikarya</taxon>
        <taxon>Ascomycota</taxon>
        <taxon>Pezizomycotina</taxon>
        <taxon>Dothideomycetes</taxon>
        <taxon>Dothideomycetidae</taxon>
        <taxon>Myriangiales</taxon>
        <taxon>Elsinoaceae</taxon>
        <taxon>Elsinoe</taxon>
    </lineage>
</organism>
<feature type="signal peptide" evidence="1">
    <location>
        <begin position="1"/>
        <end position="20"/>
    </location>
</feature>
<dbReference type="EMBL" id="NHZQ01000236">
    <property type="protein sequence ID" value="PSK46462.1"/>
    <property type="molecule type" value="Genomic_DNA"/>
</dbReference>
<gene>
    <name evidence="2" type="ORF">B9Z65_5430</name>
</gene>